<feature type="domain" description="Release factor glutamine methyltransferase N-terminal" evidence="6">
    <location>
        <begin position="5"/>
        <end position="75"/>
    </location>
</feature>
<feature type="binding site" evidence="4">
    <location>
        <begin position="121"/>
        <end position="125"/>
    </location>
    <ligand>
        <name>S-adenosyl-L-methionine</name>
        <dbReference type="ChEBI" id="CHEBI:59789"/>
    </ligand>
</feature>
<reference evidence="7" key="2">
    <citation type="submission" date="2020-09" db="EMBL/GenBank/DDBJ databases">
        <authorList>
            <person name="Sun Q."/>
            <person name="Sedlacek I."/>
        </authorList>
    </citation>
    <scope>NUCLEOTIDE SEQUENCE</scope>
    <source>
        <strain evidence="7">CCM 7684</strain>
    </source>
</reference>
<dbReference type="Gene3D" id="1.10.8.10">
    <property type="entry name" value="DNA helicase RuvA subunit, C-terminal domain"/>
    <property type="match status" value="1"/>
</dbReference>
<comment type="similarity">
    <text evidence="4">Belongs to the protein N5-glutamine methyltransferase family. PrmC subfamily.</text>
</comment>
<comment type="caution">
    <text evidence="7">The sequence shown here is derived from an EMBL/GenBank/DDBJ whole genome shotgun (WGS) entry which is preliminary data.</text>
</comment>
<evidence type="ECO:0000256" key="4">
    <source>
        <dbReference type="HAMAP-Rule" id="MF_02126"/>
    </source>
</evidence>
<dbReference type="EC" id="2.1.1.297" evidence="4"/>
<evidence type="ECO:0000256" key="2">
    <source>
        <dbReference type="ARBA" id="ARBA00022679"/>
    </source>
</evidence>
<dbReference type="InterPro" id="IPR019874">
    <property type="entry name" value="RF_methyltr_PrmC"/>
</dbReference>
<evidence type="ECO:0000259" key="5">
    <source>
        <dbReference type="Pfam" id="PF13847"/>
    </source>
</evidence>
<dbReference type="RefSeq" id="WP_229729579.1">
    <property type="nucleotide sequence ID" value="NZ_BMCP01000010.1"/>
</dbReference>
<dbReference type="NCBIfam" id="TIGR00536">
    <property type="entry name" value="hemK_fam"/>
    <property type="match status" value="1"/>
</dbReference>
<dbReference type="InterPro" id="IPR029063">
    <property type="entry name" value="SAM-dependent_MTases_sf"/>
</dbReference>
<feature type="binding site" evidence="4">
    <location>
        <position position="187"/>
    </location>
    <ligand>
        <name>S-adenosyl-L-methionine</name>
        <dbReference type="ChEBI" id="CHEBI:59789"/>
    </ligand>
</feature>
<dbReference type="HAMAP" id="MF_02126">
    <property type="entry name" value="RF_methyltr_PrmC"/>
    <property type="match status" value="1"/>
</dbReference>
<evidence type="ECO:0000313" key="8">
    <source>
        <dbReference type="Proteomes" id="UP000602745"/>
    </source>
</evidence>
<dbReference type="InterPro" id="IPR050320">
    <property type="entry name" value="N5-glutamine_MTase"/>
</dbReference>
<evidence type="ECO:0000256" key="1">
    <source>
        <dbReference type="ARBA" id="ARBA00022603"/>
    </source>
</evidence>
<dbReference type="InterPro" id="IPR004556">
    <property type="entry name" value="HemK-like"/>
</dbReference>
<name>A0A8J2YMZ5_9RHOB</name>
<dbReference type="PANTHER" id="PTHR18895">
    <property type="entry name" value="HEMK METHYLTRANSFERASE"/>
    <property type="match status" value="1"/>
</dbReference>
<dbReference type="InterPro" id="IPR040758">
    <property type="entry name" value="PrmC_N"/>
</dbReference>
<reference evidence="7" key="1">
    <citation type="journal article" date="2014" name="Int. J. Syst. Evol. Microbiol.">
        <title>Complete genome sequence of Corynebacterium casei LMG S-19264T (=DSM 44701T), isolated from a smear-ripened cheese.</title>
        <authorList>
            <consortium name="US DOE Joint Genome Institute (JGI-PGF)"/>
            <person name="Walter F."/>
            <person name="Albersmeier A."/>
            <person name="Kalinowski J."/>
            <person name="Ruckert C."/>
        </authorList>
    </citation>
    <scope>NUCLEOTIDE SEQUENCE</scope>
    <source>
        <strain evidence="7">CCM 7684</strain>
    </source>
</reference>
<keyword evidence="1 4" id="KW-0489">Methyltransferase</keyword>
<keyword evidence="3 4" id="KW-0949">S-adenosyl-L-methionine</keyword>
<dbReference type="InterPro" id="IPR025714">
    <property type="entry name" value="Methyltranfer_dom"/>
</dbReference>
<protein>
    <recommendedName>
        <fullName evidence="4">Release factor glutamine methyltransferase</fullName>
        <shortName evidence="4">RF MTase</shortName>
        <ecNumber evidence="4">2.1.1.297</ecNumber>
    </recommendedName>
    <alternativeName>
        <fullName evidence="4">N5-glutamine methyltransferase PrmC</fullName>
    </alternativeName>
    <alternativeName>
        <fullName evidence="4">Protein-(glutamine-N5) MTase PrmC</fullName>
    </alternativeName>
    <alternativeName>
        <fullName evidence="4">Protein-glutamine N-methyltransferase PrmC</fullName>
    </alternativeName>
</protein>
<proteinExistence type="inferred from homology"/>
<dbReference type="Pfam" id="PF13847">
    <property type="entry name" value="Methyltransf_31"/>
    <property type="match status" value="1"/>
</dbReference>
<feature type="domain" description="Methyltransferase" evidence="5">
    <location>
        <begin position="114"/>
        <end position="187"/>
    </location>
</feature>
<dbReference type="Pfam" id="PF17827">
    <property type="entry name" value="PrmC_N"/>
    <property type="match status" value="1"/>
</dbReference>
<feature type="binding site" evidence="4">
    <location>
        <position position="144"/>
    </location>
    <ligand>
        <name>S-adenosyl-L-methionine</name>
        <dbReference type="ChEBI" id="CHEBI:59789"/>
    </ligand>
</feature>
<feature type="binding site" evidence="4">
    <location>
        <begin position="187"/>
        <end position="190"/>
    </location>
    <ligand>
        <name>substrate</name>
    </ligand>
</feature>
<organism evidence="7 8">
    <name type="scientific">Agaricicola taiwanensis</name>
    <dbReference type="NCBI Taxonomy" id="591372"/>
    <lineage>
        <taxon>Bacteria</taxon>
        <taxon>Pseudomonadati</taxon>
        <taxon>Pseudomonadota</taxon>
        <taxon>Alphaproteobacteria</taxon>
        <taxon>Rhodobacterales</taxon>
        <taxon>Paracoccaceae</taxon>
        <taxon>Agaricicola</taxon>
    </lineage>
</organism>
<dbReference type="EMBL" id="BMCP01000010">
    <property type="protein sequence ID" value="GGE55422.1"/>
    <property type="molecule type" value="Genomic_DNA"/>
</dbReference>
<evidence type="ECO:0000256" key="3">
    <source>
        <dbReference type="ARBA" id="ARBA00022691"/>
    </source>
</evidence>
<comment type="catalytic activity">
    <reaction evidence="4">
        <text>L-glutaminyl-[peptide chain release factor] + S-adenosyl-L-methionine = N(5)-methyl-L-glutaminyl-[peptide chain release factor] + S-adenosyl-L-homocysteine + H(+)</text>
        <dbReference type="Rhea" id="RHEA:42896"/>
        <dbReference type="Rhea" id="RHEA-COMP:10271"/>
        <dbReference type="Rhea" id="RHEA-COMP:10272"/>
        <dbReference type="ChEBI" id="CHEBI:15378"/>
        <dbReference type="ChEBI" id="CHEBI:30011"/>
        <dbReference type="ChEBI" id="CHEBI:57856"/>
        <dbReference type="ChEBI" id="CHEBI:59789"/>
        <dbReference type="ChEBI" id="CHEBI:61891"/>
        <dbReference type="EC" id="2.1.1.297"/>
    </reaction>
</comment>
<dbReference type="GO" id="GO:0032259">
    <property type="term" value="P:methylation"/>
    <property type="evidence" value="ECO:0007669"/>
    <property type="project" value="UniProtKB-KW"/>
</dbReference>
<dbReference type="Gene3D" id="3.40.50.150">
    <property type="entry name" value="Vaccinia Virus protein VP39"/>
    <property type="match status" value="1"/>
</dbReference>
<evidence type="ECO:0000259" key="6">
    <source>
        <dbReference type="Pfam" id="PF17827"/>
    </source>
</evidence>
<dbReference type="CDD" id="cd02440">
    <property type="entry name" value="AdoMet_MTases"/>
    <property type="match status" value="1"/>
</dbReference>
<keyword evidence="8" id="KW-1185">Reference proteome</keyword>
<dbReference type="PROSITE" id="PS00092">
    <property type="entry name" value="N6_MTASE"/>
    <property type="match status" value="1"/>
</dbReference>
<accession>A0A8J2YMZ5</accession>
<comment type="function">
    <text evidence="4">Methylates the class 1 translation termination release factors RF1/PrfA and RF2/PrfB on the glutamine residue of the universally conserved GGQ motif.</text>
</comment>
<evidence type="ECO:0000313" key="7">
    <source>
        <dbReference type="EMBL" id="GGE55422.1"/>
    </source>
</evidence>
<dbReference type="NCBIfam" id="TIGR03534">
    <property type="entry name" value="RF_mod_PrmC"/>
    <property type="match status" value="1"/>
</dbReference>
<dbReference type="GO" id="GO:0003676">
    <property type="term" value="F:nucleic acid binding"/>
    <property type="evidence" value="ECO:0007669"/>
    <property type="project" value="InterPro"/>
</dbReference>
<dbReference type="AlphaFoldDB" id="A0A8J2YMZ5"/>
<gene>
    <name evidence="7" type="primary">hemK1</name>
    <name evidence="4" type="synonym">prmC</name>
    <name evidence="7" type="ORF">GCM10007276_35600</name>
</gene>
<sequence>MTRGELLAEARGMLRGAGNESGDADARILVAAALEITGSQLLSRPEVEVSAELTQRARDWIARRAGGVPVARLIGTREFWGLPFALSPATLVPRPDTETLVEAVVEARPDRNARLRILDLGTGSGCILLALLSEYWEATGLGTDLSEEAVATARFNAEELGFADRAFFQRGSWDEGLSERFDVVVSNPPYIPSSTISSLDVEVREHDPALALDGGADGLEAYRALAALLPARLLPNGVAALEIGIGQEAAVGALMQARGFDVTARRDLAGVTRVLVLSRLSENPLGNAGLRS</sequence>
<dbReference type="SUPFAM" id="SSF53335">
    <property type="entry name" value="S-adenosyl-L-methionine-dependent methyltransferases"/>
    <property type="match status" value="1"/>
</dbReference>
<keyword evidence="2 4" id="KW-0808">Transferase</keyword>
<dbReference type="PANTHER" id="PTHR18895:SF74">
    <property type="entry name" value="MTRF1L RELEASE FACTOR GLUTAMINE METHYLTRANSFERASE"/>
    <property type="match status" value="1"/>
</dbReference>
<dbReference type="InterPro" id="IPR002052">
    <property type="entry name" value="DNA_methylase_N6_adenine_CS"/>
</dbReference>
<feature type="binding site" evidence="4">
    <location>
        <position position="173"/>
    </location>
    <ligand>
        <name>S-adenosyl-L-methionine</name>
        <dbReference type="ChEBI" id="CHEBI:59789"/>
    </ligand>
</feature>
<dbReference type="GO" id="GO:0102559">
    <property type="term" value="F:peptide chain release factor N(5)-glutamine methyltransferase activity"/>
    <property type="evidence" value="ECO:0007669"/>
    <property type="project" value="UniProtKB-EC"/>
</dbReference>
<dbReference type="Proteomes" id="UP000602745">
    <property type="component" value="Unassembled WGS sequence"/>
</dbReference>